<accession>A0AAE1DGA5</accession>
<keyword evidence="3" id="KW-1185">Reference proteome</keyword>
<feature type="region of interest" description="Disordered" evidence="1">
    <location>
        <begin position="1"/>
        <end position="21"/>
    </location>
</feature>
<name>A0AAE1DGA5_9GAST</name>
<dbReference type="Proteomes" id="UP001283361">
    <property type="component" value="Unassembled WGS sequence"/>
</dbReference>
<dbReference type="EMBL" id="JAWDGP010003926">
    <property type="protein sequence ID" value="KAK3769442.1"/>
    <property type="molecule type" value="Genomic_DNA"/>
</dbReference>
<comment type="caution">
    <text evidence="2">The sequence shown here is derived from an EMBL/GenBank/DDBJ whole genome shotgun (WGS) entry which is preliminary data.</text>
</comment>
<proteinExistence type="predicted"/>
<evidence type="ECO:0000313" key="3">
    <source>
        <dbReference type="Proteomes" id="UP001283361"/>
    </source>
</evidence>
<sequence length="149" mass="16672">MTTESIETKQYDDPAKIEPMQRESLGQVTGLCFIDTPRDKVTPIKLLDVWMGHRRMEEDQGREEGGGTGFWLEEQGRMSRLIRGWHATSKDKRDTQVGTTSDELKTRPGMTNALDEAIKPALQQTQLGAVFAQTKQAAAVTVAGHTRDR</sequence>
<evidence type="ECO:0000256" key="1">
    <source>
        <dbReference type="SAM" id="MobiDB-lite"/>
    </source>
</evidence>
<protein>
    <submittedName>
        <fullName evidence="2">Uncharacterized protein</fullName>
    </submittedName>
</protein>
<reference evidence="2" key="1">
    <citation type="journal article" date="2023" name="G3 (Bethesda)">
        <title>A reference genome for the long-term kleptoplast-retaining sea slug Elysia crispata morphotype clarki.</title>
        <authorList>
            <person name="Eastman K.E."/>
            <person name="Pendleton A.L."/>
            <person name="Shaikh M.A."/>
            <person name="Suttiyut T."/>
            <person name="Ogas R."/>
            <person name="Tomko P."/>
            <person name="Gavelis G."/>
            <person name="Widhalm J.R."/>
            <person name="Wisecaver J.H."/>
        </authorList>
    </citation>
    <scope>NUCLEOTIDE SEQUENCE</scope>
    <source>
        <strain evidence="2">ECLA1</strain>
    </source>
</reference>
<organism evidence="2 3">
    <name type="scientific">Elysia crispata</name>
    <name type="common">lettuce slug</name>
    <dbReference type="NCBI Taxonomy" id="231223"/>
    <lineage>
        <taxon>Eukaryota</taxon>
        <taxon>Metazoa</taxon>
        <taxon>Spiralia</taxon>
        <taxon>Lophotrochozoa</taxon>
        <taxon>Mollusca</taxon>
        <taxon>Gastropoda</taxon>
        <taxon>Heterobranchia</taxon>
        <taxon>Euthyneura</taxon>
        <taxon>Panpulmonata</taxon>
        <taxon>Sacoglossa</taxon>
        <taxon>Placobranchoidea</taxon>
        <taxon>Plakobranchidae</taxon>
        <taxon>Elysia</taxon>
    </lineage>
</organism>
<gene>
    <name evidence="2" type="ORF">RRG08_008428</name>
</gene>
<evidence type="ECO:0000313" key="2">
    <source>
        <dbReference type="EMBL" id="KAK3769442.1"/>
    </source>
</evidence>
<dbReference type="AlphaFoldDB" id="A0AAE1DGA5"/>
<feature type="region of interest" description="Disordered" evidence="1">
    <location>
        <begin position="87"/>
        <end position="107"/>
    </location>
</feature>